<gene>
    <name evidence="1" type="ORF">C5689_09995</name>
</gene>
<dbReference type="EMBL" id="PUIV01000012">
    <property type="protein sequence ID" value="PWB94077.1"/>
    <property type="molecule type" value="Genomic_DNA"/>
</dbReference>
<dbReference type="InterPro" id="IPR046083">
    <property type="entry name" value="DUF6101"/>
</dbReference>
<dbReference type="OrthoDB" id="8449893at2"/>
<dbReference type="RefSeq" id="WP_108917135.1">
    <property type="nucleotide sequence ID" value="NZ_BGJY01000002.1"/>
</dbReference>
<keyword evidence="2" id="KW-1185">Reference proteome</keyword>
<organism evidence="1 2">
    <name type="scientific">Methylosinus sporium</name>
    <dbReference type="NCBI Taxonomy" id="428"/>
    <lineage>
        <taxon>Bacteria</taxon>
        <taxon>Pseudomonadati</taxon>
        <taxon>Pseudomonadota</taxon>
        <taxon>Alphaproteobacteria</taxon>
        <taxon>Hyphomicrobiales</taxon>
        <taxon>Methylocystaceae</taxon>
        <taxon>Methylosinus</taxon>
    </lineage>
</organism>
<name>A0A2U1SR32_METSR</name>
<accession>A0A2U1SR32</accession>
<protein>
    <submittedName>
        <fullName evidence="1">Uncharacterized protein</fullName>
    </submittedName>
</protein>
<comment type="caution">
    <text evidence="1">The sequence shown here is derived from an EMBL/GenBank/DDBJ whole genome shotgun (WGS) entry which is preliminary data.</text>
</comment>
<dbReference type="Pfam" id="PF19596">
    <property type="entry name" value="DUF6101"/>
    <property type="match status" value="1"/>
</dbReference>
<proteinExistence type="predicted"/>
<sequence>MFETSIAETQLQFAVQRDRRADGGQRQVRVGRRDILISRRLAGVSMMISVPVQAYRGVALDVEPSRDGGASYRLSLAHQDPDLDVVLTETADGGAISADWKYWASYLDLPRLAARGGALETIDPRLGGVALREAIARRKKTSVVQRRPRFCARRKEGEGERMATVYQGEREIVCYE</sequence>
<dbReference type="AlphaFoldDB" id="A0A2U1SR32"/>
<evidence type="ECO:0000313" key="1">
    <source>
        <dbReference type="EMBL" id="PWB94077.1"/>
    </source>
</evidence>
<evidence type="ECO:0000313" key="2">
    <source>
        <dbReference type="Proteomes" id="UP000245137"/>
    </source>
</evidence>
<dbReference type="Proteomes" id="UP000245137">
    <property type="component" value="Unassembled WGS sequence"/>
</dbReference>
<reference evidence="1 2" key="1">
    <citation type="journal article" date="2018" name="Appl. Microbiol. Biotechnol.">
        <title>Co-cultivation of the strictly anaerobic methanogen Methanosarcina barkeri with aerobic methanotrophs in an oxygen-limited membrane bioreactor.</title>
        <authorList>
            <person name="In 't Zandt M.H."/>
            <person name="van den Bosch T.J.M."/>
            <person name="Rijkers R."/>
            <person name="van Kessel M.A.H.J."/>
            <person name="Jetten M.S.M."/>
            <person name="Welte C.U."/>
        </authorList>
    </citation>
    <scope>NUCLEOTIDE SEQUENCE [LARGE SCALE GENOMIC DNA]</scope>
    <source>
        <strain evidence="1 2">DSM 17706</strain>
    </source>
</reference>